<feature type="chain" id="PRO_5039805006" evidence="1">
    <location>
        <begin position="24"/>
        <end position="130"/>
    </location>
</feature>
<sequence>MKARFLLFLLFAILLQVNTSSFAREMKTARRIELRVKAQAQHRSILISPVASVEGSLVSIDFLSVIPSVTITVKDAETDKVVYSSTELNVNDCTVDLAGENPGKYTIDIYIGENIFSGSFFIEEESNYQI</sequence>
<dbReference type="AlphaFoldDB" id="A0A415SG64"/>
<protein>
    <submittedName>
        <fullName evidence="2">DUF3244 domain-containing protein</fullName>
    </submittedName>
</protein>
<comment type="caution">
    <text evidence="2">The sequence shown here is derived from an EMBL/GenBank/DDBJ whole genome shotgun (WGS) entry which is preliminary data.</text>
</comment>
<accession>A0A415SG64</accession>
<dbReference type="Proteomes" id="UP000427825">
    <property type="component" value="Unassembled WGS sequence"/>
</dbReference>
<dbReference type="InterPro" id="IPR021638">
    <property type="entry name" value="DUF3244"/>
</dbReference>
<reference evidence="4 5" key="1">
    <citation type="journal article" date="2019" name="Nat. Med.">
        <title>A library of human gut bacterial isolates paired with longitudinal multiomics data enables mechanistic microbiome research.</title>
        <authorList>
            <person name="Poyet M."/>
            <person name="Groussin M."/>
            <person name="Gibbons S.M."/>
            <person name="Avila-Pacheco J."/>
            <person name="Jiang X."/>
            <person name="Kearney S.M."/>
            <person name="Perrotta A.R."/>
            <person name="Berdy B."/>
            <person name="Zhao S."/>
            <person name="Lieberman T.D."/>
            <person name="Swanson P.K."/>
            <person name="Smith M."/>
            <person name="Roesemann S."/>
            <person name="Alexander J.E."/>
            <person name="Rich S.A."/>
            <person name="Livny J."/>
            <person name="Vlamakis H."/>
            <person name="Clish C."/>
            <person name="Bullock K."/>
            <person name="Deik A."/>
            <person name="Scott J."/>
            <person name="Pierce K.A."/>
            <person name="Xavier R.J."/>
            <person name="Alm E.J."/>
        </authorList>
    </citation>
    <scope>NUCLEOTIDE SEQUENCE [LARGE SCALE GENOMIC DNA]</scope>
    <source>
        <strain evidence="3 4">BIOML-A19</strain>
        <strain evidence="2 5">BIOML-A25</strain>
    </source>
</reference>
<dbReference type="KEGG" id="bcac:CGC64_03700"/>
<evidence type="ECO:0000313" key="2">
    <source>
        <dbReference type="EMBL" id="KAA5469309.1"/>
    </source>
</evidence>
<name>A0A415SG64_9BACE</name>
<evidence type="ECO:0000313" key="5">
    <source>
        <dbReference type="Proteomes" id="UP000427825"/>
    </source>
</evidence>
<keyword evidence="1" id="KW-0732">Signal</keyword>
<dbReference type="Gene3D" id="2.60.40.3080">
    <property type="match status" value="1"/>
</dbReference>
<evidence type="ECO:0000313" key="3">
    <source>
        <dbReference type="EMBL" id="KAA5503905.1"/>
    </source>
</evidence>
<proteinExistence type="predicted"/>
<dbReference type="RefSeq" id="WP_005676827.1">
    <property type="nucleotide sequence ID" value="NZ_CACRTB010000007.1"/>
</dbReference>
<dbReference type="EMBL" id="VVYD01000001">
    <property type="protein sequence ID" value="KAA5503905.1"/>
    <property type="molecule type" value="Genomic_DNA"/>
</dbReference>
<gene>
    <name evidence="3" type="ORF">F2Y31_01260</name>
    <name evidence="2" type="ORF">F2Y39_22790</name>
</gene>
<evidence type="ECO:0000256" key="1">
    <source>
        <dbReference type="SAM" id="SignalP"/>
    </source>
</evidence>
<evidence type="ECO:0000313" key="4">
    <source>
        <dbReference type="Proteomes" id="UP000368418"/>
    </source>
</evidence>
<organism evidence="2 5">
    <name type="scientific">Bacteroides caccae</name>
    <dbReference type="NCBI Taxonomy" id="47678"/>
    <lineage>
        <taxon>Bacteria</taxon>
        <taxon>Pseudomonadati</taxon>
        <taxon>Bacteroidota</taxon>
        <taxon>Bacteroidia</taxon>
        <taxon>Bacteroidales</taxon>
        <taxon>Bacteroidaceae</taxon>
        <taxon>Bacteroides</taxon>
    </lineage>
</organism>
<feature type="signal peptide" evidence="1">
    <location>
        <begin position="1"/>
        <end position="23"/>
    </location>
</feature>
<dbReference type="Pfam" id="PF11589">
    <property type="entry name" value="DUF3244"/>
    <property type="match status" value="1"/>
</dbReference>
<dbReference type="EMBL" id="VVYJ01000030">
    <property type="protein sequence ID" value="KAA5469309.1"/>
    <property type="molecule type" value="Genomic_DNA"/>
</dbReference>
<dbReference type="Proteomes" id="UP000368418">
    <property type="component" value="Unassembled WGS sequence"/>
</dbReference>